<dbReference type="Proteomes" id="UP001281147">
    <property type="component" value="Unassembled WGS sequence"/>
</dbReference>
<comment type="caution">
    <text evidence="1">The sequence shown here is derived from an EMBL/GenBank/DDBJ whole genome shotgun (WGS) entry which is preliminary data.</text>
</comment>
<name>A0ACC3NA20_9PEZI</name>
<organism evidence="1 2">
    <name type="scientific">Vermiconidia calcicola</name>
    <dbReference type="NCBI Taxonomy" id="1690605"/>
    <lineage>
        <taxon>Eukaryota</taxon>
        <taxon>Fungi</taxon>
        <taxon>Dikarya</taxon>
        <taxon>Ascomycota</taxon>
        <taxon>Pezizomycotina</taxon>
        <taxon>Dothideomycetes</taxon>
        <taxon>Dothideomycetidae</taxon>
        <taxon>Mycosphaerellales</taxon>
        <taxon>Extremaceae</taxon>
        <taxon>Vermiconidia</taxon>
    </lineage>
</organism>
<reference evidence="1" key="1">
    <citation type="submission" date="2023-07" db="EMBL/GenBank/DDBJ databases">
        <title>Black Yeasts Isolated from many extreme environments.</title>
        <authorList>
            <person name="Coleine C."/>
            <person name="Stajich J.E."/>
            <person name="Selbmann L."/>
        </authorList>
    </citation>
    <scope>NUCLEOTIDE SEQUENCE</scope>
    <source>
        <strain evidence="1">CCFEE 5714</strain>
    </source>
</reference>
<gene>
    <name evidence="1" type="ORF">LTR37_009237</name>
</gene>
<protein>
    <submittedName>
        <fullName evidence="1">Uncharacterized protein</fullName>
    </submittedName>
</protein>
<evidence type="ECO:0000313" key="2">
    <source>
        <dbReference type="Proteomes" id="UP001281147"/>
    </source>
</evidence>
<sequence>MGGKDGDQRSDFDKWVEAQDKELSKFREDVLAGRDHLESESFIDSNFSTLSEGFKNFPSNVSELKARMQQEQEARMEEERDLWRRWTGSEDSPDHIRLQIDRASEDERIENKSVVYMLMQESYRRNQHVDPQKIFSLYQDSDWSFGGLDRFANPMLSFGGACYYKSETVDNLPSTASWGWPSPKPQWLSIDWFKRSPYSPIRLEAHPRLCESGTKWRAAFEDLLSAALDKPMASEEKVGYRIPHGSYDKRQSTYYGPGLDWMLSLQCRGILPPQLPSFYMHRLNVPRPGNSMRTLEDITKSFSAPKHPHLDRDIELLVDEVSIKSGPELPAQSIQFPQTLWKVPDTEQDLYDQMLPKTIGPWIPVMTGDVDEDFEETNDALNEAMRNDDTYTGAKCLDAYYKMHDDIDELVEGQMDDLADEDWPYHKRVAFIEEAIRRSSLPAHEYWKQEVGPASGVRGGLVRDRDTGREHNIPELLEELELMEQQNKRRRLMCMQEQDVEENRLARDPKEVGETGTQRAESESVQNKRPNILSQLTTTQTTRMPDGTVTTKVVLKQKFADGREEEHESVHTSHEGVAHQPDTQKPKEEKKGGWFWS</sequence>
<proteinExistence type="predicted"/>
<keyword evidence="2" id="KW-1185">Reference proteome</keyword>
<accession>A0ACC3NA20</accession>
<evidence type="ECO:0000313" key="1">
    <source>
        <dbReference type="EMBL" id="KAK3712146.1"/>
    </source>
</evidence>
<dbReference type="EMBL" id="JAUTXU010000071">
    <property type="protein sequence ID" value="KAK3712146.1"/>
    <property type="molecule type" value="Genomic_DNA"/>
</dbReference>